<protein>
    <recommendedName>
        <fullName evidence="4">Probable nitronate monooxygenase</fullName>
    </recommendedName>
    <alternativeName>
        <fullName evidence="11">Propionate 3-nitronate monooxygenase</fullName>
    </alternativeName>
</protein>
<dbReference type="AlphaFoldDB" id="A0A7I8D6Q3"/>
<dbReference type="PANTHER" id="PTHR42747">
    <property type="entry name" value="NITRONATE MONOOXYGENASE-RELATED"/>
    <property type="match status" value="1"/>
</dbReference>
<evidence type="ECO:0000256" key="5">
    <source>
        <dbReference type="ARBA" id="ARBA00022575"/>
    </source>
</evidence>
<dbReference type="RefSeq" id="WP_200759231.1">
    <property type="nucleotide sequence ID" value="NZ_AP023366.1"/>
</dbReference>
<dbReference type="InterPro" id="IPR013785">
    <property type="entry name" value="Aldolase_TIM"/>
</dbReference>
<evidence type="ECO:0000256" key="2">
    <source>
        <dbReference type="ARBA" id="ARBA00003535"/>
    </source>
</evidence>
<proteinExistence type="inferred from homology"/>
<dbReference type="Proteomes" id="UP000593802">
    <property type="component" value="Chromosome"/>
</dbReference>
<evidence type="ECO:0000256" key="1">
    <source>
        <dbReference type="ARBA" id="ARBA00001917"/>
    </source>
</evidence>
<dbReference type="GO" id="GO:0000166">
    <property type="term" value="F:nucleotide binding"/>
    <property type="evidence" value="ECO:0007669"/>
    <property type="project" value="UniProtKB-KW"/>
</dbReference>
<keyword evidence="6" id="KW-0285">Flavoprotein</keyword>
<dbReference type="KEGG" id="eff:skT53_00470"/>
<dbReference type="EMBL" id="AP023366">
    <property type="protein sequence ID" value="BCJ85062.1"/>
    <property type="molecule type" value="Genomic_DNA"/>
</dbReference>
<name>A0A7I8D6Q3_9BACL</name>
<dbReference type="InterPro" id="IPR004136">
    <property type="entry name" value="NMO"/>
</dbReference>
<evidence type="ECO:0000256" key="8">
    <source>
        <dbReference type="ARBA" id="ARBA00022741"/>
    </source>
</evidence>
<organism evidence="13 14">
    <name type="scientific">Effusibacillus dendaii</name>
    <dbReference type="NCBI Taxonomy" id="2743772"/>
    <lineage>
        <taxon>Bacteria</taxon>
        <taxon>Bacillati</taxon>
        <taxon>Bacillota</taxon>
        <taxon>Bacilli</taxon>
        <taxon>Bacillales</taxon>
        <taxon>Alicyclobacillaceae</taxon>
        <taxon>Effusibacillus</taxon>
    </lineage>
</organism>
<keyword evidence="8" id="KW-0547">Nucleotide-binding</keyword>
<dbReference type="SUPFAM" id="SSF51412">
    <property type="entry name" value="Inosine monophosphate dehydrogenase (IMPDH)"/>
    <property type="match status" value="1"/>
</dbReference>
<dbReference type="PANTHER" id="PTHR42747:SF3">
    <property type="entry name" value="NITRONATE MONOOXYGENASE-RELATED"/>
    <property type="match status" value="1"/>
</dbReference>
<dbReference type="GO" id="GO:0009636">
    <property type="term" value="P:response to toxic substance"/>
    <property type="evidence" value="ECO:0007669"/>
    <property type="project" value="UniProtKB-KW"/>
</dbReference>
<sequence length="357" mass="38169">MWRKTKIAEILGISYPIIQAGMAGGPTTPQLVAAVSEAGGLGTLGAGYMTPEQIRSAVREIRKLTDRPFAVNLFVDEPPVVLEEQLAKANQQLDRFRKELGIELGTRPSKYAESYPDQLAAVIEEKVPVFSFTFGIPSQEQMKRLQENGIVTVGTATTVREAVQLEQVGVDLIVGQGSEAGGHRGTFLAPVEHSLVGTLALVPQIVDAVQIPVIAAGGIMDGRGVAAALALGAEGAQLGTAFLACPESGAHPAQKAALLNSTDESTVLTTAFSGRTARGIRNRMITEMESHRDTIAPYPVQNALTRDIRQAAARQNKTDYMSLWAGQASRLTTTKPAADLFADLVRETEEVLRKISQ</sequence>
<evidence type="ECO:0000256" key="4">
    <source>
        <dbReference type="ARBA" id="ARBA00013457"/>
    </source>
</evidence>
<evidence type="ECO:0000256" key="12">
    <source>
        <dbReference type="ARBA" id="ARBA00049401"/>
    </source>
</evidence>
<keyword evidence="10 13" id="KW-0503">Monooxygenase</keyword>
<evidence type="ECO:0000256" key="11">
    <source>
        <dbReference type="ARBA" id="ARBA00031155"/>
    </source>
</evidence>
<gene>
    <name evidence="13" type="ORF">skT53_00470</name>
</gene>
<evidence type="ECO:0000256" key="9">
    <source>
        <dbReference type="ARBA" id="ARBA00023002"/>
    </source>
</evidence>
<evidence type="ECO:0000256" key="6">
    <source>
        <dbReference type="ARBA" id="ARBA00022630"/>
    </source>
</evidence>
<accession>A0A7I8D6Q3</accession>
<keyword evidence="9" id="KW-0560">Oxidoreductase</keyword>
<comment type="function">
    <text evidence="2">Nitronate monooxygenase that uses molecular oxygen to catalyze the oxidative denitrification of alkyl nitronates. Acts on propionate 3-nitronate (P3N), the presumed physiological substrate. Probably functions in the detoxification of P3N, a metabolic poison produced by plants and fungi as a defense mechanism.</text>
</comment>
<dbReference type="Gene3D" id="3.20.20.70">
    <property type="entry name" value="Aldolase class I"/>
    <property type="match status" value="1"/>
</dbReference>
<evidence type="ECO:0000256" key="10">
    <source>
        <dbReference type="ARBA" id="ARBA00023033"/>
    </source>
</evidence>
<comment type="similarity">
    <text evidence="3">Belongs to the nitronate monooxygenase family. NMO class I subfamily.</text>
</comment>
<evidence type="ECO:0000313" key="14">
    <source>
        <dbReference type="Proteomes" id="UP000593802"/>
    </source>
</evidence>
<keyword evidence="7" id="KW-0288">FMN</keyword>
<comment type="cofactor">
    <cofactor evidence="1">
        <name>FMN</name>
        <dbReference type="ChEBI" id="CHEBI:58210"/>
    </cofactor>
</comment>
<keyword evidence="14" id="KW-1185">Reference proteome</keyword>
<dbReference type="GO" id="GO:0018580">
    <property type="term" value="F:nitronate monooxygenase activity"/>
    <property type="evidence" value="ECO:0007669"/>
    <property type="project" value="InterPro"/>
</dbReference>
<keyword evidence="5" id="KW-0216">Detoxification</keyword>
<evidence type="ECO:0000256" key="3">
    <source>
        <dbReference type="ARBA" id="ARBA00009881"/>
    </source>
</evidence>
<dbReference type="CDD" id="cd04730">
    <property type="entry name" value="NPD_like"/>
    <property type="match status" value="1"/>
</dbReference>
<evidence type="ECO:0000313" key="13">
    <source>
        <dbReference type="EMBL" id="BCJ85062.1"/>
    </source>
</evidence>
<dbReference type="Pfam" id="PF03060">
    <property type="entry name" value="NMO"/>
    <property type="match status" value="1"/>
</dbReference>
<reference evidence="13 14" key="1">
    <citation type="submission" date="2020-08" db="EMBL/GenBank/DDBJ databases">
        <title>Complete Genome Sequence of Effusibacillus dendaii Strain skT53, Isolated from Farmland soil.</title>
        <authorList>
            <person name="Konishi T."/>
            <person name="Kawasaki H."/>
        </authorList>
    </citation>
    <scope>NUCLEOTIDE SEQUENCE [LARGE SCALE GENOMIC DNA]</scope>
    <source>
        <strain evidence="14">skT53</strain>
    </source>
</reference>
<dbReference type="FunFam" id="3.20.20.70:FF:000154">
    <property type="entry name" value="Probable nitronate monooxygenase"/>
    <property type="match status" value="1"/>
</dbReference>
<comment type="catalytic activity">
    <reaction evidence="12">
        <text>3 propionate 3-nitronate + 3 O2 + H2O = 3 3-oxopropanoate + 2 nitrate + nitrite + H2O2 + 3 H(+)</text>
        <dbReference type="Rhea" id="RHEA:57332"/>
        <dbReference type="ChEBI" id="CHEBI:15377"/>
        <dbReference type="ChEBI" id="CHEBI:15378"/>
        <dbReference type="ChEBI" id="CHEBI:15379"/>
        <dbReference type="ChEBI" id="CHEBI:16240"/>
        <dbReference type="ChEBI" id="CHEBI:16301"/>
        <dbReference type="ChEBI" id="CHEBI:17632"/>
        <dbReference type="ChEBI" id="CHEBI:33190"/>
        <dbReference type="ChEBI" id="CHEBI:136067"/>
    </reaction>
</comment>
<evidence type="ECO:0000256" key="7">
    <source>
        <dbReference type="ARBA" id="ARBA00022643"/>
    </source>
</evidence>